<sequence>THCTAAWWASSYGYDVVVYEADLSSLTATRVSAGIIDPTIDISLAPVALETLSLLKRLGLGLESRLLWLHKRGSCRSLEKLLSDKGLIERSVAGEESIRLGRYTVNLGYGEELHVINTIIVDTGEFYSLASSASNVDIVEDSVEYVGCGSVGLRRGGGREFDAIIVAAGPWTGFISGLQILSSMLRVYRCEALIIRAGGGPLAVVDDILDFYLSIHASGDGVLGNGCCVEISSPLDGYRYNGDVLDAVISRSIERLEGLGEAELITPVSAPCAVGRDARPVLGRLPGCSRVYLLAGLDGVGVTLAPVLARLVVESIATGSQDPIPPEMAASRPTPRKESVVREPVEEC</sequence>
<comment type="caution">
    <text evidence="4">The sequence shown here is derived from an EMBL/GenBank/DDBJ whole genome shotgun (WGS) entry which is preliminary data.</text>
</comment>
<dbReference type="Pfam" id="PF01266">
    <property type="entry name" value="DAO"/>
    <property type="match status" value="1"/>
</dbReference>
<dbReference type="GO" id="GO:0005737">
    <property type="term" value="C:cytoplasm"/>
    <property type="evidence" value="ECO:0007669"/>
    <property type="project" value="TreeGrafter"/>
</dbReference>
<keyword evidence="1" id="KW-0560">Oxidoreductase</keyword>
<dbReference type="InterPro" id="IPR006076">
    <property type="entry name" value="FAD-dep_OxRdtase"/>
</dbReference>
<dbReference type="Gene3D" id="3.30.9.10">
    <property type="entry name" value="D-Amino Acid Oxidase, subunit A, domain 2"/>
    <property type="match status" value="1"/>
</dbReference>
<evidence type="ECO:0000256" key="2">
    <source>
        <dbReference type="SAM" id="MobiDB-lite"/>
    </source>
</evidence>
<feature type="compositionally biased region" description="Basic and acidic residues" evidence="2">
    <location>
        <begin position="335"/>
        <end position="348"/>
    </location>
</feature>
<dbReference type="SUPFAM" id="SSF51971">
    <property type="entry name" value="Nucleotide-binding domain"/>
    <property type="match status" value="1"/>
</dbReference>
<dbReference type="Proteomes" id="UP000291213">
    <property type="component" value="Unassembled WGS sequence"/>
</dbReference>
<organism evidence="4 5">
    <name type="scientific">Aeropyrum pernix</name>
    <dbReference type="NCBI Taxonomy" id="56636"/>
    <lineage>
        <taxon>Archaea</taxon>
        <taxon>Thermoproteota</taxon>
        <taxon>Thermoprotei</taxon>
        <taxon>Desulfurococcales</taxon>
        <taxon>Desulfurococcaceae</taxon>
        <taxon>Aeropyrum</taxon>
    </lineage>
</organism>
<feature type="region of interest" description="Disordered" evidence="2">
    <location>
        <begin position="322"/>
        <end position="348"/>
    </location>
</feature>
<evidence type="ECO:0000313" key="5">
    <source>
        <dbReference type="Proteomes" id="UP000291213"/>
    </source>
</evidence>
<evidence type="ECO:0000256" key="1">
    <source>
        <dbReference type="ARBA" id="ARBA00023002"/>
    </source>
</evidence>
<name>A0A401HA59_AERPX</name>
<evidence type="ECO:0000259" key="3">
    <source>
        <dbReference type="Pfam" id="PF01266"/>
    </source>
</evidence>
<feature type="non-terminal residue" evidence="4">
    <location>
        <position position="1"/>
    </location>
</feature>
<dbReference type="PANTHER" id="PTHR13847:SF289">
    <property type="entry name" value="GLYCINE OXIDASE"/>
    <property type="match status" value="1"/>
</dbReference>
<reference evidence="4 5" key="1">
    <citation type="submission" date="2017-02" db="EMBL/GenBank/DDBJ databases">
        <title>isolation and characterization of a novel temperate virus Aeropyrum globular virus 1 infecting hyperthermophilic archaeon Aeropyrum.</title>
        <authorList>
            <person name="Yumiya M."/>
            <person name="Yoshida T."/>
            <person name="Sako Y."/>
        </authorList>
    </citation>
    <scope>NUCLEOTIDE SEQUENCE [LARGE SCALE GENOMIC DNA]</scope>
    <source>
        <strain evidence="4 5">YK1-12-2013</strain>
    </source>
</reference>
<gene>
    <name evidence="4" type="ORF">apy_09850</name>
</gene>
<dbReference type="RefSeq" id="WP_131160249.1">
    <property type="nucleotide sequence ID" value="NZ_BDMD01000051.1"/>
</dbReference>
<proteinExistence type="predicted"/>
<evidence type="ECO:0000313" key="4">
    <source>
        <dbReference type="EMBL" id="GBF09260.1"/>
    </source>
</evidence>
<dbReference type="AlphaFoldDB" id="A0A401HA59"/>
<dbReference type="PANTHER" id="PTHR13847">
    <property type="entry name" value="SARCOSINE DEHYDROGENASE-RELATED"/>
    <property type="match status" value="1"/>
</dbReference>
<feature type="domain" description="FAD dependent oxidoreductase" evidence="3">
    <location>
        <begin position="3"/>
        <end position="314"/>
    </location>
</feature>
<dbReference type="Gene3D" id="3.50.50.60">
    <property type="entry name" value="FAD/NAD(P)-binding domain"/>
    <property type="match status" value="1"/>
</dbReference>
<accession>A0A401HA59</accession>
<dbReference type="EMBL" id="BDMD01000051">
    <property type="protein sequence ID" value="GBF09260.1"/>
    <property type="molecule type" value="Genomic_DNA"/>
</dbReference>
<protein>
    <recommendedName>
        <fullName evidence="3">FAD dependent oxidoreductase domain-containing protein</fullName>
    </recommendedName>
</protein>
<dbReference type="GO" id="GO:0016491">
    <property type="term" value="F:oxidoreductase activity"/>
    <property type="evidence" value="ECO:0007669"/>
    <property type="project" value="UniProtKB-KW"/>
</dbReference>
<dbReference type="OrthoDB" id="382431at2157"/>
<dbReference type="InterPro" id="IPR036188">
    <property type="entry name" value="FAD/NAD-bd_sf"/>
</dbReference>